<dbReference type="Pfam" id="PF08523">
    <property type="entry name" value="MBF1"/>
    <property type="match status" value="1"/>
</dbReference>
<name>A0A976M517_THEOR</name>
<evidence type="ECO:0000259" key="4">
    <source>
        <dbReference type="PROSITE" id="PS50943"/>
    </source>
</evidence>
<dbReference type="EMBL" id="CP056066">
    <property type="protein sequence ID" value="UKJ88559.1"/>
    <property type="molecule type" value="Genomic_DNA"/>
</dbReference>
<sequence length="145" mass="16376">MSYQDWKPVVWTKTEKYNGPNKEAALNKARRSGVEVETQKKFLGGQNKTTKSFLPPNASKIENETESFHVERVSFAFRTALQKARMAKNLTQLQLARAINESETLIKEYENGTGIPNGQIVQKLNRALGVKLPPSRESRAKSLEL</sequence>
<evidence type="ECO:0000256" key="1">
    <source>
        <dbReference type="ARBA" id="ARBA00023015"/>
    </source>
</evidence>
<dbReference type="OrthoDB" id="10253401at2759"/>
<gene>
    <name evidence="5" type="ORF">MACJ_001802</name>
</gene>
<keyword evidence="1" id="KW-0805">Transcription regulation</keyword>
<dbReference type="PANTHER" id="PTHR10245">
    <property type="entry name" value="ENDOTHELIAL DIFFERENTIATION-RELATED FACTOR 1 MULTIPROTEIN BRIDGING FACTOR 1"/>
    <property type="match status" value="1"/>
</dbReference>
<dbReference type="SMART" id="SM00530">
    <property type="entry name" value="HTH_XRE"/>
    <property type="match status" value="1"/>
</dbReference>
<dbReference type="GO" id="GO:0005634">
    <property type="term" value="C:nucleus"/>
    <property type="evidence" value="ECO:0007669"/>
    <property type="project" value="TreeGrafter"/>
</dbReference>
<proteinExistence type="predicted"/>
<accession>A0A976M517</accession>
<evidence type="ECO:0000256" key="3">
    <source>
        <dbReference type="ARBA" id="ARBA00023163"/>
    </source>
</evidence>
<evidence type="ECO:0000313" key="5">
    <source>
        <dbReference type="EMBL" id="UKJ88559.1"/>
    </source>
</evidence>
<dbReference type="CDD" id="cd00093">
    <property type="entry name" value="HTH_XRE"/>
    <property type="match status" value="1"/>
</dbReference>
<reference evidence="5" key="1">
    <citation type="submission" date="2022-07" db="EMBL/GenBank/DDBJ databases">
        <title>Evaluation of T. orientalis genome assembly methods using nanopore sequencing and analysis of variation between genomes.</title>
        <authorList>
            <person name="Yam J."/>
            <person name="Micallef M.L."/>
            <person name="Liu M."/>
            <person name="Djordjevic S.P."/>
            <person name="Bogema D.R."/>
            <person name="Jenkins C."/>
        </authorList>
    </citation>
    <scope>NUCLEOTIDE SEQUENCE</scope>
    <source>
        <strain evidence="5">Fish Creek</strain>
    </source>
</reference>
<dbReference type="Pfam" id="PF01381">
    <property type="entry name" value="HTH_3"/>
    <property type="match status" value="1"/>
</dbReference>
<dbReference type="InterPro" id="IPR010982">
    <property type="entry name" value="Lambda_DNA-bd_dom_sf"/>
</dbReference>
<dbReference type="InterPro" id="IPR001387">
    <property type="entry name" value="Cro/C1-type_HTH"/>
</dbReference>
<dbReference type="Gene3D" id="1.10.260.40">
    <property type="entry name" value="lambda repressor-like DNA-binding domains"/>
    <property type="match status" value="1"/>
</dbReference>
<dbReference type="InterPro" id="IPR013729">
    <property type="entry name" value="MBF1_N"/>
</dbReference>
<dbReference type="GO" id="GO:0003677">
    <property type="term" value="F:DNA binding"/>
    <property type="evidence" value="ECO:0007669"/>
    <property type="project" value="UniProtKB-KW"/>
</dbReference>
<dbReference type="Proteomes" id="UP000244803">
    <property type="component" value="Chromosome 3"/>
</dbReference>
<protein>
    <submittedName>
        <fullName evidence="5">Multiprotein bridging factor type 1</fullName>
    </submittedName>
</protein>
<evidence type="ECO:0000256" key="2">
    <source>
        <dbReference type="ARBA" id="ARBA00023125"/>
    </source>
</evidence>
<feature type="domain" description="HTH cro/C1-type" evidence="4">
    <location>
        <begin position="81"/>
        <end position="135"/>
    </location>
</feature>
<keyword evidence="3" id="KW-0804">Transcription</keyword>
<dbReference type="AlphaFoldDB" id="A0A976M517"/>
<dbReference type="SUPFAM" id="SSF47413">
    <property type="entry name" value="lambda repressor-like DNA-binding domains"/>
    <property type="match status" value="1"/>
</dbReference>
<dbReference type="PANTHER" id="PTHR10245:SF15">
    <property type="entry name" value="ENDOTHELIAL DIFFERENTIATION-RELATED FACTOR 1"/>
    <property type="match status" value="1"/>
</dbReference>
<evidence type="ECO:0000313" key="6">
    <source>
        <dbReference type="Proteomes" id="UP000244803"/>
    </source>
</evidence>
<keyword evidence="2" id="KW-0238">DNA-binding</keyword>
<dbReference type="PROSITE" id="PS50943">
    <property type="entry name" value="HTH_CROC1"/>
    <property type="match status" value="1"/>
</dbReference>
<organism evidence="5 6">
    <name type="scientific">Theileria orientalis</name>
    <dbReference type="NCBI Taxonomy" id="68886"/>
    <lineage>
        <taxon>Eukaryota</taxon>
        <taxon>Sar</taxon>
        <taxon>Alveolata</taxon>
        <taxon>Apicomplexa</taxon>
        <taxon>Aconoidasida</taxon>
        <taxon>Piroplasmida</taxon>
        <taxon>Theileriidae</taxon>
        <taxon>Theileria</taxon>
    </lineage>
</organism>